<sequence>MRASAIWSSTRRAKIAVIRGWGWAHCDVVTPRQQLWSQQLELRKTIRPDSAMTEPWH</sequence>
<accession>A0A2U3KMP9</accession>
<proteinExistence type="predicted"/>
<reference evidence="2" key="1">
    <citation type="submission" date="2018-02" db="EMBL/GenBank/DDBJ databases">
        <authorList>
            <person name="Hausmann B."/>
        </authorList>
    </citation>
    <scope>NUCLEOTIDE SEQUENCE [LARGE SCALE GENOMIC DNA]</scope>
    <source>
        <strain evidence="2">Peat soil MAG SbA1</strain>
    </source>
</reference>
<dbReference type="Proteomes" id="UP000238701">
    <property type="component" value="Unassembled WGS sequence"/>
</dbReference>
<dbReference type="AlphaFoldDB" id="A0A2U3KMP9"/>
<gene>
    <name evidence="1" type="ORF">SBA1_330007</name>
</gene>
<evidence type="ECO:0000313" key="1">
    <source>
        <dbReference type="EMBL" id="SPF40943.1"/>
    </source>
</evidence>
<protein>
    <submittedName>
        <fullName evidence="1">Uncharacterized protein</fullName>
    </submittedName>
</protein>
<evidence type="ECO:0000313" key="2">
    <source>
        <dbReference type="Proteomes" id="UP000238701"/>
    </source>
</evidence>
<organism evidence="1 2">
    <name type="scientific">Candidatus Sulfotelmatobacter kueseliae</name>
    <dbReference type="NCBI Taxonomy" id="2042962"/>
    <lineage>
        <taxon>Bacteria</taxon>
        <taxon>Pseudomonadati</taxon>
        <taxon>Acidobacteriota</taxon>
        <taxon>Terriglobia</taxon>
        <taxon>Terriglobales</taxon>
        <taxon>Candidatus Korobacteraceae</taxon>
        <taxon>Candidatus Sulfotelmatobacter</taxon>
    </lineage>
</organism>
<dbReference type="EMBL" id="OMOD01000126">
    <property type="protein sequence ID" value="SPF40943.1"/>
    <property type="molecule type" value="Genomic_DNA"/>
</dbReference>
<name>A0A2U3KMP9_9BACT</name>